<dbReference type="AlphaFoldDB" id="V7DC56"/>
<accession>V7DC56</accession>
<reference evidence="1 2" key="1">
    <citation type="submission" date="2013-10" db="EMBL/GenBank/DDBJ databases">
        <title>Whole Genome Shotgun Sequence of Pseudomonas taiwanensis SJ9.</title>
        <authorList>
            <person name="Hong S.-J."/>
            <person name="Shin J.-H."/>
        </authorList>
    </citation>
    <scope>NUCLEOTIDE SEQUENCE [LARGE SCALE GENOMIC DNA]</scope>
    <source>
        <strain evidence="1 2">SJ9</strain>
    </source>
</reference>
<dbReference type="Proteomes" id="UP000018511">
    <property type="component" value="Unassembled WGS sequence"/>
</dbReference>
<sequence length="124" mass="13832">MRTIKTRYVSKAAPHKTILVILKTTVRRLRRPAIKAAKPQAAILPMIHSGHRKQAKKGVKCPGEDLRINKQVMVAAVNYRKMIISVPVAQPNAVVREDTPLAVKLTRSKAWMKGGKLFRMKTAG</sequence>
<comment type="caution">
    <text evidence="1">The sequence shown here is derived from an EMBL/GenBank/DDBJ whole genome shotgun (WGS) entry which is preliminary data.</text>
</comment>
<proteinExistence type="predicted"/>
<evidence type="ECO:0000313" key="1">
    <source>
        <dbReference type="EMBL" id="ESW39080.1"/>
    </source>
</evidence>
<evidence type="ECO:0000313" key="2">
    <source>
        <dbReference type="Proteomes" id="UP000018511"/>
    </source>
</evidence>
<organism evidence="1 2">
    <name type="scientific">Pseudomonas taiwanensis SJ9</name>
    <dbReference type="NCBI Taxonomy" id="1388762"/>
    <lineage>
        <taxon>Bacteria</taxon>
        <taxon>Pseudomonadati</taxon>
        <taxon>Pseudomonadota</taxon>
        <taxon>Gammaproteobacteria</taxon>
        <taxon>Pseudomonadales</taxon>
        <taxon>Pseudomonadaceae</taxon>
        <taxon>Pseudomonas</taxon>
    </lineage>
</organism>
<protein>
    <submittedName>
        <fullName evidence="1">Uncharacterized protein</fullName>
    </submittedName>
</protein>
<dbReference type="EMBL" id="AXUP01000174">
    <property type="protein sequence ID" value="ESW39080.1"/>
    <property type="molecule type" value="Genomic_DNA"/>
</dbReference>
<gene>
    <name evidence="1" type="ORF">O164_14150</name>
</gene>
<name>V7DC56_9PSED</name>